<evidence type="ECO:0000313" key="2">
    <source>
        <dbReference type="EMBL" id="KIM85381.1"/>
    </source>
</evidence>
<keyword evidence="3" id="KW-1185">Reference proteome</keyword>
<dbReference type="HOGENOM" id="CLU_347186_0_0_1"/>
<dbReference type="EMBL" id="KN832985">
    <property type="protein sequence ID" value="KIM85381.1"/>
    <property type="molecule type" value="Genomic_DNA"/>
</dbReference>
<feature type="region of interest" description="Disordered" evidence="1">
    <location>
        <begin position="13"/>
        <end position="34"/>
    </location>
</feature>
<dbReference type="STRING" id="765440.A0A0C3G414"/>
<dbReference type="AlphaFoldDB" id="A0A0C3G414"/>
<reference evidence="3" key="2">
    <citation type="submission" date="2015-01" db="EMBL/GenBank/DDBJ databases">
        <title>Evolutionary Origins and Diversification of the Mycorrhizal Mutualists.</title>
        <authorList>
            <consortium name="DOE Joint Genome Institute"/>
            <consortium name="Mycorrhizal Genomics Consortium"/>
            <person name="Kohler A."/>
            <person name="Kuo A."/>
            <person name="Nagy L.G."/>
            <person name="Floudas D."/>
            <person name="Copeland A."/>
            <person name="Barry K.W."/>
            <person name="Cichocki N."/>
            <person name="Veneault-Fourrey C."/>
            <person name="LaButti K."/>
            <person name="Lindquist E.A."/>
            <person name="Lipzen A."/>
            <person name="Lundell T."/>
            <person name="Morin E."/>
            <person name="Murat C."/>
            <person name="Riley R."/>
            <person name="Ohm R."/>
            <person name="Sun H."/>
            <person name="Tunlid A."/>
            <person name="Henrissat B."/>
            <person name="Grigoriev I.V."/>
            <person name="Hibbett D.S."/>
            <person name="Martin F."/>
        </authorList>
    </citation>
    <scope>NUCLEOTIDE SEQUENCE [LARGE SCALE GENOMIC DNA]</scope>
    <source>
        <strain evidence="3">F 1598</strain>
    </source>
</reference>
<gene>
    <name evidence="2" type="ORF">PILCRDRAFT_359998</name>
</gene>
<protein>
    <submittedName>
        <fullName evidence="2">Uncharacterized protein</fullName>
    </submittedName>
</protein>
<evidence type="ECO:0000256" key="1">
    <source>
        <dbReference type="SAM" id="MobiDB-lite"/>
    </source>
</evidence>
<accession>A0A0C3G414</accession>
<reference evidence="2 3" key="1">
    <citation type="submission" date="2014-04" db="EMBL/GenBank/DDBJ databases">
        <authorList>
            <consortium name="DOE Joint Genome Institute"/>
            <person name="Kuo A."/>
            <person name="Tarkka M."/>
            <person name="Buscot F."/>
            <person name="Kohler A."/>
            <person name="Nagy L.G."/>
            <person name="Floudas D."/>
            <person name="Copeland A."/>
            <person name="Barry K.W."/>
            <person name="Cichocki N."/>
            <person name="Veneault-Fourrey C."/>
            <person name="LaButti K."/>
            <person name="Lindquist E.A."/>
            <person name="Lipzen A."/>
            <person name="Lundell T."/>
            <person name="Morin E."/>
            <person name="Murat C."/>
            <person name="Sun H."/>
            <person name="Tunlid A."/>
            <person name="Henrissat B."/>
            <person name="Grigoriev I.V."/>
            <person name="Hibbett D.S."/>
            <person name="Martin F."/>
            <person name="Nordberg H.P."/>
            <person name="Cantor M.N."/>
            <person name="Hua S.X."/>
        </authorList>
    </citation>
    <scope>NUCLEOTIDE SEQUENCE [LARGE SCALE GENOMIC DNA]</scope>
    <source>
        <strain evidence="2 3">F 1598</strain>
    </source>
</reference>
<dbReference type="Proteomes" id="UP000054166">
    <property type="component" value="Unassembled WGS sequence"/>
</dbReference>
<name>A0A0C3G414_PILCF</name>
<evidence type="ECO:0000313" key="3">
    <source>
        <dbReference type="Proteomes" id="UP000054166"/>
    </source>
</evidence>
<proteinExistence type="predicted"/>
<dbReference type="InParanoid" id="A0A0C3G414"/>
<sequence>MLLLRFRPFLQPSMVNDSDTESEPESSLPSCSPTDFVQAHKVRGSQEDNGANSAQNAAGALEVLRSLNLEIVQNDTSLHETIQNACDDILRFLDDILESNSTVERNVQDDLSTLADLLHTSSLSMLFQYRKVFHRIAARAVVPGTTAHIIICWVDVLLVKLNETIIFVAGGFRPGDPDGPSLLPSLKAQREDGKLLAAAQLSHKWESVPGVIASDHASPAAKRLALRLTFASYVMVPQLKSCDPRDGAWITREELTKVLHTYLHRASISQGLASIDTANYAASVSYDRIASSMVISLFAATESRKVVNANPAATSPPFRPHTLATLLSLIQSVMHSDCNDVTLTFPIEELDLAQTILVRWGETVPFCWTIWDDQRIAHMQSISHLTVTWLYHLDVDLSTESSGDERPGDWKERLTSCIVKEPSSANSAVLQILHNSLQTLTGGNELLPSFHNVLCKTCLAAAQLVNPTVVNGWQTPSAVRICEILCNIFVLLGNSGDELKTLTFPHPDVILLALDRLQKDTKVHFVVKLEDVITRAKRTLTDADGTILTENDLLATKSLLNFMTIVWHSSTEGGIHHHTLSCFLTALVKWLSVLPYGSISKNVLLDSLLTALAALDGLRSGQMSNDTNKFRLWDDESIWQLAVDSARSDLIVVSAFANLVLTTPDHRLCDPLACAEAWDYLRDAALLIMSHHFLGDDEPLALIVSAVVSHALLLLLQRAHPRAVQFILSSPWTMNFCADLRSLLSGDNISEYSSILAARISSVGTILLDEISKRLHSDAEDSAPVKTPYFESHLMLCRLNASSKLMLVPRDPL</sequence>
<dbReference type="OrthoDB" id="3233180at2759"/>
<organism evidence="2 3">
    <name type="scientific">Piloderma croceum (strain F 1598)</name>
    <dbReference type="NCBI Taxonomy" id="765440"/>
    <lineage>
        <taxon>Eukaryota</taxon>
        <taxon>Fungi</taxon>
        <taxon>Dikarya</taxon>
        <taxon>Basidiomycota</taxon>
        <taxon>Agaricomycotina</taxon>
        <taxon>Agaricomycetes</taxon>
        <taxon>Agaricomycetidae</taxon>
        <taxon>Atheliales</taxon>
        <taxon>Atheliaceae</taxon>
        <taxon>Piloderma</taxon>
    </lineage>
</organism>